<dbReference type="EMBL" id="RQGD01000046">
    <property type="protein sequence ID" value="TGL56298.1"/>
    <property type="molecule type" value="Genomic_DNA"/>
</dbReference>
<dbReference type="InterPro" id="IPR029044">
    <property type="entry name" value="Nucleotide-diphossugar_trans"/>
</dbReference>
<dbReference type="SUPFAM" id="SSF53448">
    <property type="entry name" value="Nucleotide-diphospho-sugar transferases"/>
    <property type="match status" value="1"/>
</dbReference>
<dbReference type="GO" id="GO:0005829">
    <property type="term" value="C:cytosol"/>
    <property type="evidence" value="ECO:0007669"/>
    <property type="project" value="TreeGrafter"/>
</dbReference>
<dbReference type="PANTHER" id="PTHR42866:SF1">
    <property type="entry name" value="SPORE COAT POLYSACCHARIDE BIOSYNTHESIS PROTEIN SPSF"/>
    <property type="match status" value="1"/>
</dbReference>
<sequence>MMNGIHLTPRPFGFIQARFGSTRLPGKILKCIPENGRDTLLDHIHNRLRKILPKDFIVFLIPENDLKLAEFLKQRGYLYFLGSEVDVRDRYIKAAEKFGAEHIIRLTGDNPFIDLTAIELLWEAMFHVNSANYCLSMQGLPLGMGVECFSYSALRQNIDKYKEPRHTEHVSLHIKENLTENAIYRLSPPHLNDKEQACSSQIRMTIDTPLDLKMMKDVWEELGGNNSLFGAKDVIQLFLSKPEIFSTNQSVEQIRFDLPNETNQKKKISMTYGEPAIYGSGHFERCKSLSIELQMAGFDTFCNPSGEKGFDGFIVDAREREPNGFPALLIDSLLPPKEETIHINLLPHPEGSEREPKDLSFYCSPMIELFKDQSTIPGQWMIYAGSLNSEICTLLDQFLLKTASVKWDVKHWIRVGGTIPKSNLIQYFPRLTKYEYLELLSRSEGFLSYFGQSIMESLYLKKNTVLFGMTEIHKKLGEYFANLANLTYIGEPDHLYIDGKSPSLSSIKLNRNGHLKIIKWAETL</sequence>
<name>A0A4R9JXH7_9LEPT</name>
<evidence type="ECO:0000313" key="2">
    <source>
        <dbReference type="Proteomes" id="UP000297693"/>
    </source>
</evidence>
<dbReference type="AlphaFoldDB" id="A0A4R9JXH7"/>
<reference evidence="1" key="1">
    <citation type="journal article" date="2019" name="PLoS Negl. Trop. Dis.">
        <title>Revisiting the worldwide diversity of Leptospira species in the environment.</title>
        <authorList>
            <person name="Vincent A.T."/>
            <person name="Schiettekatte O."/>
            <person name="Bourhy P."/>
            <person name="Veyrier F.J."/>
            <person name="Picardeau M."/>
        </authorList>
    </citation>
    <scope>NUCLEOTIDE SEQUENCE [LARGE SCALE GENOMIC DNA]</scope>
    <source>
        <strain evidence="1">201702476</strain>
    </source>
</reference>
<dbReference type="InterPro" id="IPR003329">
    <property type="entry name" value="Cytidylyl_trans"/>
</dbReference>
<protein>
    <submittedName>
        <fullName evidence="1">Spore coat biosynthesis protein F</fullName>
    </submittedName>
</protein>
<organism evidence="1 2">
    <name type="scientific">Leptospira ognonensis</name>
    <dbReference type="NCBI Taxonomy" id="2484945"/>
    <lineage>
        <taxon>Bacteria</taxon>
        <taxon>Pseudomonadati</taxon>
        <taxon>Spirochaetota</taxon>
        <taxon>Spirochaetia</taxon>
        <taxon>Leptospirales</taxon>
        <taxon>Leptospiraceae</taxon>
        <taxon>Leptospira</taxon>
    </lineage>
</organism>
<comment type="caution">
    <text evidence="1">The sequence shown here is derived from an EMBL/GenBank/DDBJ whole genome shotgun (WGS) entry which is preliminary data.</text>
</comment>
<dbReference type="Pfam" id="PF02348">
    <property type="entry name" value="CTP_transf_3"/>
    <property type="match status" value="1"/>
</dbReference>
<dbReference type="Proteomes" id="UP000297693">
    <property type="component" value="Unassembled WGS sequence"/>
</dbReference>
<accession>A0A4R9JXH7</accession>
<evidence type="ECO:0000313" key="1">
    <source>
        <dbReference type="EMBL" id="TGL56298.1"/>
    </source>
</evidence>
<dbReference type="Gene3D" id="3.90.550.10">
    <property type="entry name" value="Spore Coat Polysaccharide Biosynthesis Protein SpsA, Chain A"/>
    <property type="match status" value="1"/>
</dbReference>
<dbReference type="PANTHER" id="PTHR42866">
    <property type="entry name" value="3-DEOXY-MANNO-OCTULOSONATE CYTIDYLYLTRANSFERASE"/>
    <property type="match status" value="1"/>
</dbReference>
<gene>
    <name evidence="1" type="ORF">EHQ58_16850</name>
</gene>
<keyword evidence="2" id="KW-1185">Reference proteome</keyword>
<proteinExistence type="predicted"/>